<keyword evidence="3" id="KW-0809">Transit peptide</keyword>
<dbReference type="OMA" id="DIGIFNI"/>
<accession>K4AKH6</accession>
<dbReference type="Pfam" id="PF13041">
    <property type="entry name" value="PPR_2"/>
    <property type="match status" value="4"/>
</dbReference>
<dbReference type="PANTHER" id="PTHR47447">
    <property type="entry name" value="OS03G0856100 PROTEIN"/>
    <property type="match status" value="1"/>
</dbReference>
<feature type="repeat" description="PPR" evidence="4">
    <location>
        <begin position="391"/>
        <end position="425"/>
    </location>
</feature>
<feature type="repeat" description="PPR" evidence="4">
    <location>
        <begin position="82"/>
        <end position="116"/>
    </location>
</feature>
<feature type="repeat" description="PPR" evidence="4">
    <location>
        <begin position="225"/>
        <end position="259"/>
    </location>
</feature>
<reference evidence="5" key="2">
    <citation type="submission" date="2018-08" db="UniProtKB">
        <authorList>
            <consortium name="EnsemblPlants"/>
        </authorList>
    </citation>
    <scope>IDENTIFICATION</scope>
    <source>
        <strain evidence="5">Yugu1</strain>
    </source>
</reference>
<comment type="similarity">
    <text evidence="1">Belongs to the PPR family. P subfamily.</text>
</comment>
<keyword evidence="6" id="KW-1185">Reference proteome</keyword>
<protein>
    <recommendedName>
        <fullName evidence="7">Pentacotripeptide-repeat region of PRORP domain-containing protein</fullName>
    </recommendedName>
</protein>
<dbReference type="HOGENOM" id="CLU_002706_49_0_1"/>
<dbReference type="InterPro" id="IPR002885">
    <property type="entry name" value="PPR_rpt"/>
</dbReference>
<evidence type="ECO:0000256" key="3">
    <source>
        <dbReference type="ARBA" id="ARBA00022946"/>
    </source>
</evidence>
<name>K4AKH6_SETIT</name>
<dbReference type="AlphaFoldDB" id="K4AKH6"/>
<proteinExistence type="inferred from homology"/>
<feature type="repeat" description="PPR" evidence="4">
    <location>
        <begin position="449"/>
        <end position="483"/>
    </location>
</feature>
<evidence type="ECO:0000256" key="4">
    <source>
        <dbReference type="PROSITE-ProRule" id="PRU00708"/>
    </source>
</evidence>
<evidence type="ECO:0000256" key="1">
    <source>
        <dbReference type="ARBA" id="ARBA00007626"/>
    </source>
</evidence>
<dbReference type="InParanoid" id="K4AKH6"/>
<organism evidence="5 6">
    <name type="scientific">Setaria italica</name>
    <name type="common">Foxtail millet</name>
    <name type="synonym">Panicum italicum</name>
    <dbReference type="NCBI Taxonomy" id="4555"/>
    <lineage>
        <taxon>Eukaryota</taxon>
        <taxon>Viridiplantae</taxon>
        <taxon>Streptophyta</taxon>
        <taxon>Embryophyta</taxon>
        <taxon>Tracheophyta</taxon>
        <taxon>Spermatophyta</taxon>
        <taxon>Magnoliopsida</taxon>
        <taxon>Liliopsida</taxon>
        <taxon>Poales</taxon>
        <taxon>Poaceae</taxon>
        <taxon>PACMAD clade</taxon>
        <taxon>Panicoideae</taxon>
        <taxon>Panicodae</taxon>
        <taxon>Paniceae</taxon>
        <taxon>Cenchrinae</taxon>
        <taxon>Setaria</taxon>
    </lineage>
</organism>
<dbReference type="EMBL" id="AGNK02005539">
    <property type="status" value="NOT_ANNOTATED_CDS"/>
    <property type="molecule type" value="Genomic_DNA"/>
</dbReference>
<dbReference type="Pfam" id="PF01535">
    <property type="entry name" value="PPR"/>
    <property type="match status" value="2"/>
</dbReference>
<evidence type="ECO:0000256" key="2">
    <source>
        <dbReference type="ARBA" id="ARBA00022737"/>
    </source>
</evidence>
<feature type="repeat" description="PPR" evidence="4">
    <location>
        <begin position="356"/>
        <end position="390"/>
    </location>
</feature>
<dbReference type="Gramene" id="KQK88413">
    <property type="protein sequence ID" value="KQK88413"/>
    <property type="gene ID" value="SETIT_039399mg"/>
</dbReference>
<dbReference type="GO" id="GO:0003729">
    <property type="term" value="F:mRNA binding"/>
    <property type="evidence" value="ECO:0000318"/>
    <property type="project" value="GO_Central"/>
</dbReference>
<reference evidence="6" key="1">
    <citation type="journal article" date="2012" name="Nat. Biotechnol.">
        <title>Reference genome sequence of the model plant Setaria.</title>
        <authorList>
            <person name="Bennetzen J.L."/>
            <person name="Schmutz J."/>
            <person name="Wang H."/>
            <person name="Percifield R."/>
            <person name="Hawkins J."/>
            <person name="Pontaroli A.C."/>
            <person name="Estep M."/>
            <person name="Feng L."/>
            <person name="Vaughn J.N."/>
            <person name="Grimwood J."/>
            <person name="Jenkins J."/>
            <person name="Barry K."/>
            <person name="Lindquist E."/>
            <person name="Hellsten U."/>
            <person name="Deshpande S."/>
            <person name="Wang X."/>
            <person name="Wu X."/>
            <person name="Mitros T."/>
            <person name="Triplett J."/>
            <person name="Yang X."/>
            <person name="Ye C.Y."/>
            <person name="Mauro-Herrera M."/>
            <person name="Wang L."/>
            <person name="Li P."/>
            <person name="Sharma M."/>
            <person name="Sharma R."/>
            <person name="Ronald P.C."/>
            <person name="Panaud O."/>
            <person name="Kellogg E.A."/>
            <person name="Brutnell T.P."/>
            <person name="Doust A.N."/>
            <person name="Tuskan G.A."/>
            <person name="Rokhsar D."/>
            <person name="Devos K.M."/>
        </authorList>
    </citation>
    <scope>NUCLEOTIDE SEQUENCE [LARGE SCALE GENOMIC DNA]</scope>
    <source>
        <strain evidence="6">cv. Yugu1</strain>
    </source>
</reference>
<dbReference type="eggNOG" id="KOG4197">
    <property type="taxonomic scope" value="Eukaryota"/>
</dbReference>
<dbReference type="Proteomes" id="UP000004995">
    <property type="component" value="Unassembled WGS sequence"/>
</dbReference>
<dbReference type="Gene3D" id="1.25.40.10">
    <property type="entry name" value="Tetratricopeptide repeat domain"/>
    <property type="match status" value="6"/>
</dbReference>
<feature type="repeat" description="PPR" evidence="4">
    <location>
        <begin position="260"/>
        <end position="294"/>
    </location>
</feature>
<dbReference type="InterPro" id="IPR011990">
    <property type="entry name" value="TPR-like_helical_dom_sf"/>
</dbReference>
<feature type="repeat" description="PPR" evidence="4">
    <location>
        <begin position="156"/>
        <end position="190"/>
    </location>
</feature>
<dbReference type="EnsemblPlants" id="KQK88413">
    <property type="protein sequence ID" value="KQK88413"/>
    <property type="gene ID" value="SETIT_039399mg"/>
</dbReference>
<feature type="repeat" description="PPR" evidence="4">
    <location>
        <begin position="484"/>
        <end position="519"/>
    </location>
</feature>
<feature type="repeat" description="PPR" evidence="4">
    <location>
        <begin position="308"/>
        <end position="342"/>
    </location>
</feature>
<evidence type="ECO:0000313" key="5">
    <source>
        <dbReference type="EnsemblPlants" id="KQK88413"/>
    </source>
</evidence>
<dbReference type="Pfam" id="PF12854">
    <property type="entry name" value="PPR_1"/>
    <property type="match status" value="3"/>
</dbReference>
<dbReference type="PROSITE" id="PS51375">
    <property type="entry name" value="PPR"/>
    <property type="match status" value="9"/>
</dbReference>
<evidence type="ECO:0000313" key="6">
    <source>
        <dbReference type="Proteomes" id="UP000004995"/>
    </source>
</evidence>
<dbReference type="PANTHER" id="PTHR47447:SF22">
    <property type="entry name" value="TETRATRICOPEPTIDE-LIKE HELICAL DOMAIN SUPERFAMILY"/>
    <property type="match status" value="1"/>
</dbReference>
<evidence type="ECO:0008006" key="7">
    <source>
        <dbReference type="Google" id="ProtNLM"/>
    </source>
</evidence>
<sequence>MKQSLVASLEHTIGDRSRSRSLGPDDALRLFDELIRQQRSRPGSVIAYNHLLAAAARGSNNGAARAVSLFGRMAGAGAAVPDACTYSILIASCCRAGRVDLAFSPLATALKADLRMTPKSFTPLLRGLCGERRVAVRAEAVDVARRMMPELGCAPNAFSHSAILKGLCDDGRSLEALELLRTLAQNGDETGVVSYTIVIDGLFKKTSCKGQGVLQWMVDEGVAPNCAVYDCLIRGYGTAGQWKRAVTMFKEMVGKGIKPHVSNYNSLIGALCKHRRSSEARKFLDYMLKSGEKPDVNTYGILLHGTLALVQFTMETNALCKTGRMEDAMSQFNQMIHEGVRPDCMAYTFLVEGFCTSRHFILVIRNLCSEGRLEEAHNLFNLFVSVGGKPDIVMYGTLINWYCLSRKMEKAMKLFNAFVSSGFKPDNIIYSDLINGFCKKMLSKEIKPTVISYGIILDGLFKAGRTTAAMEHYPKMIDRGVKLDIVIYNTILGGLCKNNFGDEALRLMVMDLIEDGLLEEADDMFLSMEKSGCAPDSRMLNCIVRILSEKGQVLKAGTYLSKIDEKNFPIYASTTQALISLFSDGKHEEHKKLLPEKYQYFSKD</sequence>
<keyword evidence="2" id="KW-0677">Repeat</keyword>
<dbReference type="NCBIfam" id="TIGR00756">
    <property type="entry name" value="PPR"/>
    <property type="match status" value="7"/>
</dbReference>